<name>A0A8J2SD28_9STRA</name>
<comment type="caution">
    <text evidence="1">The sequence shown here is derived from an EMBL/GenBank/DDBJ whole genome shotgun (WGS) entry which is preliminary data.</text>
</comment>
<dbReference type="Proteomes" id="UP000789595">
    <property type="component" value="Unassembled WGS sequence"/>
</dbReference>
<proteinExistence type="predicted"/>
<sequence>PPRRAEARPERPPGRLDELREAAQPLGAEPLERATRAAVLDEHFCAAHADVERPVEEALHGRRREDALARLLRRADRVADEHRVALREGGVGLAVRVAGPPDADRLEEARVAQLLEAERRVEGVRLLQRVRLDAPNEVGLRLFQDAR</sequence>
<gene>
    <name evidence="1" type="ORF">PECAL_2P12690</name>
</gene>
<feature type="non-terminal residue" evidence="1">
    <location>
        <position position="1"/>
    </location>
</feature>
<dbReference type="AlphaFoldDB" id="A0A8J2SD28"/>
<protein>
    <submittedName>
        <fullName evidence="1">Uncharacterized protein</fullName>
    </submittedName>
</protein>
<dbReference type="EMBL" id="CAKKNE010000002">
    <property type="protein sequence ID" value="CAH0368211.1"/>
    <property type="molecule type" value="Genomic_DNA"/>
</dbReference>
<reference evidence="1" key="1">
    <citation type="submission" date="2021-11" db="EMBL/GenBank/DDBJ databases">
        <authorList>
            <consortium name="Genoscope - CEA"/>
            <person name="William W."/>
        </authorList>
    </citation>
    <scope>NUCLEOTIDE SEQUENCE</scope>
</reference>
<organism evidence="1 2">
    <name type="scientific">Pelagomonas calceolata</name>
    <dbReference type="NCBI Taxonomy" id="35677"/>
    <lineage>
        <taxon>Eukaryota</taxon>
        <taxon>Sar</taxon>
        <taxon>Stramenopiles</taxon>
        <taxon>Ochrophyta</taxon>
        <taxon>Pelagophyceae</taxon>
        <taxon>Pelagomonadales</taxon>
        <taxon>Pelagomonadaceae</taxon>
        <taxon>Pelagomonas</taxon>
    </lineage>
</organism>
<evidence type="ECO:0000313" key="2">
    <source>
        <dbReference type="Proteomes" id="UP000789595"/>
    </source>
</evidence>
<keyword evidence="2" id="KW-1185">Reference proteome</keyword>
<evidence type="ECO:0000313" key="1">
    <source>
        <dbReference type="EMBL" id="CAH0368211.1"/>
    </source>
</evidence>
<accession>A0A8J2SD28</accession>